<evidence type="ECO:0000313" key="7">
    <source>
        <dbReference type="EMBL" id="MBB3063520.1"/>
    </source>
</evidence>
<dbReference type="InterPro" id="IPR012334">
    <property type="entry name" value="Pectin_lyas_fold"/>
</dbReference>
<keyword evidence="8" id="KW-1185">Reference proteome</keyword>
<name>A0A7W4ZCN7_9GAMM</name>
<protein>
    <recommendedName>
        <fullName evidence="6">Pectinesterase catalytic domain-containing protein</fullName>
    </recommendedName>
</protein>
<dbReference type="Proteomes" id="UP000535937">
    <property type="component" value="Unassembled WGS sequence"/>
</dbReference>
<keyword evidence="3" id="KW-0063">Aspartyl esterase</keyword>
<sequence>MRNIYAIGLASAVALSSPARAIDYFVDPSGADDSYTTIQAAVDAVAGQTATDRANIFIAPGTYNEILTVSKPYVSFVGQGASPADVTVAFTRTPTMDATGQGEVVSIRASATAFMARNVTFENTTPDQNVTQALAVRSRADKTIYDNVQFLGYQDTILIDGNSRQYFTDCFITGDTDFIYGDATAVFDHCLIESTNRGYITAANTKRTTANGLIFLDSTLVPGTDRNELDDGTTAGDNSVFLGRPWHWYDEDTMPSVIFIRTKMDSHIRIDAWDPWNGTGDPTVDPDTDRDPHTRYSEFAPMDLASTLRPIDPVTGLPEGRVKWADAMTDDHAQHYTLDKIFGTVDFWNDNPSAQPEGTGQTYLPQGDGLAWEPLAQLALLPGVRLQGKAKKRRTSSANSSFFNAALGPGAK</sequence>
<dbReference type="AlphaFoldDB" id="A0A7W4ZCN7"/>
<proteinExistence type="inferred from homology"/>
<feature type="region of interest" description="Disordered" evidence="4">
    <location>
        <begin position="390"/>
        <end position="412"/>
    </location>
</feature>
<evidence type="ECO:0000256" key="4">
    <source>
        <dbReference type="SAM" id="MobiDB-lite"/>
    </source>
</evidence>
<feature type="chain" id="PRO_5030657085" description="Pectinesterase catalytic domain-containing protein" evidence="5">
    <location>
        <begin position="22"/>
        <end position="412"/>
    </location>
</feature>
<dbReference type="InterPro" id="IPR000070">
    <property type="entry name" value="Pectinesterase_cat"/>
</dbReference>
<evidence type="ECO:0000256" key="3">
    <source>
        <dbReference type="ARBA" id="ARBA00023085"/>
    </source>
</evidence>
<evidence type="ECO:0000313" key="8">
    <source>
        <dbReference type="Proteomes" id="UP000535937"/>
    </source>
</evidence>
<feature type="domain" description="Pectinesterase catalytic" evidence="6">
    <location>
        <begin position="33"/>
        <end position="279"/>
    </location>
</feature>
<dbReference type="PANTHER" id="PTHR31321">
    <property type="entry name" value="ACYL-COA THIOESTER HYDROLASE YBHC-RELATED"/>
    <property type="match status" value="1"/>
</dbReference>
<dbReference type="PANTHER" id="PTHR31321:SF57">
    <property type="entry name" value="PECTINESTERASE 53-RELATED"/>
    <property type="match status" value="1"/>
</dbReference>
<gene>
    <name evidence="7" type="ORF">FHS09_004378</name>
</gene>
<dbReference type="Pfam" id="PF01095">
    <property type="entry name" value="Pectinesterase"/>
    <property type="match status" value="1"/>
</dbReference>
<dbReference type="EMBL" id="JACHWZ010000033">
    <property type="protein sequence ID" value="MBB3063520.1"/>
    <property type="molecule type" value="Genomic_DNA"/>
</dbReference>
<evidence type="ECO:0000256" key="1">
    <source>
        <dbReference type="ARBA" id="ARBA00008891"/>
    </source>
</evidence>
<dbReference type="Gene3D" id="2.160.20.10">
    <property type="entry name" value="Single-stranded right-handed beta-helix, Pectin lyase-like"/>
    <property type="match status" value="1"/>
</dbReference>
<organism evidence="7 8">
    <name type="scientific">Microbulbifer rhizosphaerae</name>
    <dbReference type="NCBI Taxonomy" id="1562603"/>
    <lineage>
        <taxon>Bacteria</taxon>
        <taxon>Pseudomonadati</taxon>
        <taxon>Pseudomonadota</taxon>
        <taxon>Gammaproteobacteria</taxon>
        <taxon>Cellvibrionales</taxon>
        <taxon>Microbulbiferaceae</taxon>
        <taxon>Microbulbifer</taxon>
    </lineage>
</organism>
<feature type="compositionally biased region" description="Low complexity" evidence="4">
    <location>
        <begin position="396"/>
        <end position="406"/>
    </location>
</feature>
<reference evidence="7 8" key="1">
    <citation type="submission" date="2020-08" db="EMBL/GenBank/DDBJ databases">
        <title>Genomic Encyclopedia of Type Strains, Phase III (KMG-III): the genomes of soil and plant-associated and newly described type strains.</title>
        <authorList>
            <person name="Whitman W."/>
        </authorList>
    </citation>
    <scope>NUCLEOTIDE SEQUENCE [LARGE SCALE GENOMIC DNA]</scope>
    <source>
        <strain evidence="7 8">CECT 8799</strain>
    </source>
</reference>
<evidence type="ECO:0000256" key="2">
    <source>
        <dbReference type="ARBA" id="ARBA00022801"/>
    </source>
</evidence>
<comment type="similarity">
    <text evidence="1">Belongs to the pectinesterase family.</text>
</comment>
<dbReference type="GO" id="GO:0042545">
    <property type="term" value="P:cell wall modification"/>
    <property type="evidence" value="ECO:0007669"/>
    <property type="project" value="InterPro"/>
</dbReference>
<dbReference type="GO" id="GO:0030599">
    <property type="term" value="F:pectinesterase activity"/>
    <property type="evidence" value="ECO:0007669"/>
    <property type="project" value="InterPro"/>
</dbReference>
<dbReference type="InterPro" id="IPR011050">
    <property type="entry name" value="Pectin_lyase_fold/virulence"/>
</dbReference>
<feature type="signal peptide" evidence="5">
    <location>
        <begin position="1"/>
        <end position="21"/>
    </location>
</feature>
<comment type="caution">
    <text evidence="7">The sequence shown here is derived from an EMBL/GenBank/DDBJ whole genome shotgun (WGS) entry which is preliminary data.</text>
</comment>
<dbReference type="SUPFAM" id="SSF51126">
    <property type="entry name" value="Pectin lyase-like"/>
    <property type="match status" value="1"/>
</dbReference>
<keyword evidence="2" id="KW-0378">Hydrolase</keyword>
<keyword evidence="5" id="KW-0732">Signal</keyword>
<accession>A0A7W4ZCN7</accession>
<dbReference type="GO" id="GO:0009279">
    <property type="term" value="C:cell outer membrane"/>
    <property type="evidence" value="ECO:0007669"/>
    <property type="project" value="TreeGrafter"/>
</dbReference>
<evidence type="ECO:0000259" key="6">
    <source>
        <dbReference type="Pfam" id="PF01095"/>
    </source>
</evidence>
<evidence type="ECO:0000256" key="5">
    <source>
        <dbReference type="SAM" id="SignalP"/>
    </source>
</evidence>
<dbReference type="RefSeq" id="WP_183463764.1">
    <property type="nucleotide sequence ID" value="NZ_JACHWZ010000033.1"/>
</dbReference>